<dbReference type="Proteomes" id="UP000204021">
    <property type="component" value="Segment"/>
</dbReference>
<dbReference type="GeneID" id="15013668"/>
<proteinExistence type="predicted"/>
<protein>
    <submittedName>
        <fullName evidence="1">Uncharacterized protein</fullName>
    </submittedName>
</protein>
<sequence length="82" mass="9426">MQQLVKHFVKGQKAKAKALLSAAQTPVQKETVLQLPYKPSDNFVKAERAIRLQVSPQYTWNTLKNTEVRSLDDITEWNSKNQ</sequence>
<organism evidence="1 2">
    <name type="scientific">Prochlorococcus phage P-GSP1</name>
    <dbReference type="NCBI Taxonomy" id="382262"/>
    <lineage>
        <taxon>Viruses</taxon>
        <taxon>Duplodnaviria</taxon>
        <taxon>Heunggongvirae</taxon>
        <taxon>Uroviricota</taxon>
        <taxon>Caudoviricetes</taxon>
        <taxon>Autographivirales</taxon>
        <taxon>Lingvirus</taxon>
        <taxon>Lingvirus PGSP1</taxon>
    </lineage>
</organism>
<accession>M1UAM4</accession>
<reference evidence="1 2" key="1">
    <citation type="submission" date="2010-09" db="EMBL/GenBank/DDBJ databases">
        <title>The Genome Sequence of Prochlorococcus phage P-GSP1.</title>
        <authorList>
            <consortium name="The Broad Institute Genome Sequencing Platform"/>
            <person name="Henn M.R."/>
            <person name="Sullivan M.S."/>
            <person name="Osburne M.S."/>
            <person name="Levin J."/>
            <person name="Malboeuf C."/>
            <person name="Casali M."/>
            <person name="Russ C."/>
            <person name="Lennon N."/>
            <person name="Chapman S.B."/>
            <person name="Erlich R."/>
            <person name="Young S.K."/>
            <person name="Yandava C."/>
            <person name="Zeng Q."/>
            <person name="Alvarado L."/>
            <person name="Anderson S."/>
            <person name="Berlin A."/>
            <person name="Chen Z."/>
            <person name="Freedman E."/>
            <person name="Gellesch M."/>
            <person name="Goldberg J."/>
            <person name="Green L."/>
            <person name="Griggs A."/>
            <person name="Gujja S."/>
            <person name="Heilman E.R."/>
            <person name="Heiman D."/>
            <person name="Hollinger A."/>
            <person name="Howarth C."/>
            <person name="Larson L."/>
            <person name="Mehta T."/>
            <person name="Pearson M."/>
            <person name="Roberts A."/>
            <person name="Ryan E."/>
            <person name="Saif S."/>
            <person name="Shea T."/>
            <person name="Shenoy N."/>
            <person name="Sisk P."/>
            <person name="Stolte C."/>
            <person name="Sykes S."/>
            <person name="White J."/>
            <person name="Yu Q."/>
            <person name="Coleman M.L."/>
            <person name="Huang K.H."/>
            <person name="Weigele P.R."/>
            <person name="DeFrancesco A.S."/>
            <person name="Kern S.E."/>
            <person name="Thompson L.R."/>
            <person name="Fu R."/>
            <person name="Hombeck B."/>
            <person name="Chisholm S.W."/>
            <person name="Haas B."/>
            <person name="Nusbaum C."/>
            <person name="Birren B."/>
        </authorList>
    </citation>
    <scope>NUCLEOTIDE SEQUENCE [LARGE SCALE GENOMIC DNA]</scope>
    <source>
        <strain evidence="1 2">P-GSP1</strain>
    </source>
</reference>
<evidence type="ECO:0000313" key="1">
    <source>
        <dbReference type="EMBL" id="AGG54626.1"/>
    </source>
</evidence>
<evidence type="ECO:0000313" key="2">
    <source>
        <dbReference type="Proteomes" id="UP000204021"/>
    </source>
</evidence>
<dbReference type="RefSeq" id="YP_007677687.1">
    <property type="nucleotide sequence ID" value="NC_020878.1"/>
</dbReference>
<keyword evidence="2" id="KW-1185">Reference proteome</keyword>
<dbReference type="EMBL" id="HQ332140">
    <property type="protein sequence ID" value="AGG54626.1"/>
    <property type="molecule type" value="Genomic_DNA"/>
</dbReference>
<gene>
    <name evidence="1" type="ORF">PRQG_00023</name>
</gene>
<name>M1UAM4_9CAUD</name>
<dbReference type="KEGG" id="vg:15013668"/>